<dbReference type="SUPFAM" id="SSF52096">
    <property type="entry name" value="ClpP/crotonase"/>
    <property type="match status" value="2"/>
</dbReference>
<dbReference type="FunFam" id="2.40.460.10:FF:000001">
    <property type="entry name" value="Acetyl-CoA carboxylase 1"/>
    <property type="match status" value="1"/>
</dbReference>
<proteinExistence type="predicted"/>
<dbReference type="PROSITE" id="PS50989">
    <property type="entry name" value="COA_CT_CTER"/>
    <property type="match status" value="1"/>
</dbReference>
<dbReference type="GO" id="GO:0003989">
    <property type="term" value="F:acetyl-CoA carboxylase activity"/>
    <property type="evidence" value="ECO:0007669"/>
    <property type="project" value="InterPro"/>
</dbReference>
<dbReference type="OrthoDB" id="10029892at2759"/>
<dbReference type="PROSITE" id="PS50980">
    <property type="entry name" value="COA_CT_NTER"/>
    <property type="match status" value="1"/>
</dbReference>
<evidence type="ECO:0000259" key="2">
    <source>
        <dbReference type="PROSITE" id="PS50989"/>
    </source>
</evidence>
<dbReference type="InterPro" id="IPR011762">
    <property type="entry name" value="COA_CT_N"/>
</dbReference>
<dbReference type="Gene3D" id="2.40.460.10">
    <property type="entry name" value="Biotin dependent carboxylase carboxyltransferase"/>
    <property type="match status" value="1"/>
</dbReference>
<dbReference type="Pfam" id="PF01039">
    <property type="entry name" value="Carboxyl_trans"/>
    <property type="match status" value="1"/>
</dbReference>
<dbReference type="InterPro" id="IPR049076">
    <property type="entry name" value="ACCA"/>
</dbReference>
<dbReference type="FunFam" id="3.90.226.10:FF:000010">
    <property type="entry name" value="acetyl-CoA carboxylase isoform X2"/>
    <property type="match status" value="1"/>
</dbReference>
<gene>
    <name evidence="3" type="ORF">BIW11_01646</name>
</gene>
<dbReference type="EMBL" id="MNPL01016733">
    <property type="protein sequence ID" value="OQR70670.1"/>
    <property type="molecule type" value="Genomic_DNA"/>
</dbReference>
<dbReference type="InterPro" id="IPR029045">
    <property type="entry name" value="ClpP/crotonase-like_dom_sf"/>
</dbReference>
<evidence type="ECO:0000313" key="3">
    <source>
        <dbReference type="EMBL" id="OQR70670.1"/>
    </source>
</evidence>
<dbReference type="Proteomes" id="UP000192247">
    <property type="component" value="Unassembled WGS sequence"/>
</dbReference>
<dbReference type="GO" id="GO:0005524">
    <property type="term" value="F:ATP binding"/>
    <property type="evidence" value="ECO:0007669"/>
    <property type="project" value="InterPro"/>
</dbReference>
<dbReference type="PANTHER" id="PTHR45728">
    <property type="entry name" value="ACETYL-COA CARBOXYLASE, ISOFORM A"/>
    <property type="match status" value="1"/>
</dbReference>
<feature type="domain" description="CoA carboxyltransferase N-terminal" evidence="1">
    <location>
        <begin position="561"/>
        <end position="896"/>
    </location>
</feature>
<reference evidence="3 4" key="1">
    <citation type="journal article" date="2017" name="Gigascience">
        <title>Draft genome of the honey bee ectoparasitic mite, Tropilaelaps mercedesae, is shaped by the parasitic life history.</title>
        <authorList>
            <person name="Dong X."/>
            <person name="Armstrong S.D."/>
            <person name="Xia D."/>
            <person name="Makepeace B.L."/>
            <person name="Darby A.C."/>
            <person name="Kadowaki T."/>
        </authorList>
    </citation>
    <scope>NUCLEOTIDE SEQUENCE [LARGE SCALE GENOMIC DNA]</scope>
    <source>
        <strain evidence="3">Wuxi-XJTLU</strain>
    </source>
</reference>
<accession>A0A1V9XAV3</accession>
<dbReference type="GO" id="GO:0006633">
    <property type="term" value="P:fatty acid biosynthetic process"/>
    <property type="evidence" value="ECO:0007669"/>
    <property type="project" value="InterPro"/>
</dbReference>
<comment type="caution">
    <text evidence="3">The sequence shown here is derived from an EMBL/GenBank/DDBJ whole genome shotgun (WGS) entry which is preliminary data.</text>
</comment>
<feature type="domain" description="CoA carboxyltransferase C-terminal" evidence="2">
    <location>
        <begin position="900"/>
        <end position="1216"/>
    </location>
</feature>
<dbReference type="InterPro" id="IPR013537">
    <property type="entry name" value="AcCoA_COase_cen"/>
</dbReference>
<protein>
    <submittedName>
        <fullName evidence="3">Acetyl-CoA carboxylase 1 isoform X2</fullName>
    </submittedName>
</protein>
<dbReference type="InParanoid" id="A0A1V9XAV3"/>
<dbReference type="Pfam" id="PF08326">
    <property type="entry name" value="ACC_central"/>
    <property type="match status" value="1"/>
</dbReference>
<dbReference type="STRING" id="418985.A0A1V9XAV3"/>
<dbReference type="InterPro" id="IPR034733">
    <property type="entry name" value="AcCoA_carboxyl_beta"/>
</dbReference>
<dbReference type="GO" id="GO:0005739">
    <property type="term" value="C:mitochondrion"/>
    <property type="evidence" value="ECO:0007669"/>
    <property type="project" value="TreeGrafter"/>
</dbReference>
<dbReference type="InterPro" id="IPR011763">
    <property type="entry name" value="COA_CT_C"/>
</dbReference>
<evidence type="ECO:0000313" key="4">
    <source>
        <dbReference type="Proteomes" id="UP000192247"/>
    </source>
</evidence>
<keyword evidence="4" id="KW-1185">Reference proteome</keyword>
<feature type="non-terminal residue" evidence="3">
    <location>
        <position position="1"/>
    </location>
</feature>
<dbReference type="Gene3D" id="3.90.226.10">
    <property type="entry name" value="2-enoyl-CoA Hydratase, Chain A, domain 1"/>
    <property type="match status" value="2"/>
</dbReference>
<name>A0A1V9XAV3_9ACAR</name>
<evidence type="ECO:0000259" key="1">
    <source>
        <dbReference type="PROSITE" id="PS50980"/>
    </source>
</evidence>
<sequence length="1351" mass="152955">RYRNGIRGRMKLVLQELLQKYLSVEVDFQNGHYDKCVSILREKHKGSTKTIVDKIFSHFNVLKKNQLMIKLIDHLCLHEPGLTDELSATLNELTGLTKQENTQVALRARQVLIAAHQPSYELRHNQMEKIFLSSCPENLTKLIMSETSIFDVLQDFFYHSNAMVRKAALEVYIRRAYISYDFKSLRHRESTSAICASRYRFSLPSSHPNRLFNFAERVCSPQWLEDTSERGSRRTGVMAAFNSFDDAVANFDAILNLLHSKSGDGSAGVRNERSGSTSSFDTPVNVVAVAVKHQGESEASLLAKCSNFCLEHQGQLVKNRVRRVTFLELQKGKFPRYYTFRQRDNFAEDIVCRHLEPALAFQLEINRLANYDLEAIPTAALKMNLYLGKAKVPKGQSVTDFRLFIRAIIRHSDLITKEASYEYLQNEGTRLLLEAMDELDVAFTHPSAKKTDCNHIFLNFLPRVVIDPLKAAENIRSTVLRYGPRLWKLRVLHAEVKLTIHLPGSGGQCVPIRLFLVNDNGYLLDIYVYKEVLDPHIGAMRFEAWPGTKPGPLHGLPISAPYVTKDFLQHRRFQAQSYTTTYAYDFPDIFKQALHRLWEDHINMHPETELPANLVEALELVLDSGELVEVARQPGKNDVGMVAWQMRLFTPEFPDGRSVILIANDITYLMGTFGPQEDLLFFKASERARQLGIPRLYISANSGAKIGLAEEIKHLFNVAWYDAANPDKGYKYLYLTPENYETASKLNSVKAELVEDEGESRYKITNIIGKENGLGVENLAFAGLIARETSKAYEDIITISLVTCRAIGIGAYLVRLGQRVIQLESSYIILTGAGALNKLLGREVYTSNNQLGGIQIMHENGVSHVTVHDDLEGCYTMLQWLSYMPGVKGGDLPIVESIDPFERDVVFTPTKAPYDPRWLLAGRESPNLPGFWEDGFFDRGSFSEIMANWAKTVVAGRARLGGIPVGVIAVETRTVEFACPADPANLDSEAKIISQAGQVWFPDSAFKTAQAINDFNREGLPLFVFANWRGFSGGMKDMYDQVLKFGAYIVDALRCYKQPVIVYIPPFGELRGGAWAVVDATINPAQMEMYADPESRGGVLEPEGTVEIRFRRKDLIKSMHRLDTRCSQLLQSIAGCESGSPERAVLEKELAERENQLCPMYHQVALTFADLHDTPVRMMEKNVIRDIVQWSKSRQVFYWRLRRLLLQDKMKKEIMAVKAQLKETELESTFRRWFFESQGAINNYLWDNDQVVTKWLLEQLAPERSNSLVLENIRSIKRDAVMSEMKSLVKRNQDVLMDAAVFVLIDGAVVVLNQVSVQQRADLMLAMKTLEAKEENKAGSSSSGEETPTET</sequence>
<organism evidence="3 4">
    <name type="scientific">Tropilaelaps mercedesae</name>
    <dbReference type="NCBI Taxonomy" id="418985"/>
    <lineage>
        <taxon>Eukaryota</taxon>
        <taxon>Metazoa</taxon>
        <taxon>Ecdysozoa</taxon>
        <taxon>Arthropoda</taxon>
        <taxon>Chelicerata</taxon>
        <taxon>Arachnida</taxon>
        <taxon>Acari</taxon>
        <taxon>Parasitiformes</taxon>
        <taxon>Mesostigmata</taxon>
        <taxon>Gamasina</taxon>
        <taxon>Dermanyssoidea</taxon>
        <taxon>Laelapidae</taxon>
        <taxon>Tropilaelaps</taxon>
    </lineage>
</organism>
<dbReference type="PANTHER" id="PTHR45728:SF3">
    <property type="entry name" value="ACETYL-COA CARBOXYLASE"/>
    <property type="match status" value="1"/>
</dbReference>